<keyword evidence="3" id="KW-0547">Nucleotide-binding</keyword>
<accession>A0A0L0SYX0</accession>
<dbReference type="GO" id="GO:0006289">
    <property type="term" value="P:nucleotide-excision repair"/>
    <property type="evidence" value="ECO:0007669"/>
    <property type="project" value="InterPro"/>
</dbReference>
<evidence type="ECO:0000256" key="3">
    <source>
        <dbReference type="ARBA" id="ARBA00022741"/>
    </source>
</evidence>
<keyword evidence="13" id="KW-1185">Reference proteome</keyword>
<dbReference type="Proteomes" id="UP000054350">
    <property type="component" value="Unassembled WGS sequence"/>
</dbReference>
<dbReference type="InterPro" id="IPR014013">
    <property type="entry name" value="Helic_SF1/SF2_ATP-bd_DinG/Rad3"/>
</dbReference>
<dbReference type="eggNOG" id="KOG1131">
    <property type="taxonomic scope" value="Eukaryota"/>
</dbReference>
<evidence type="ECO:0000313" key="13">
    <source>
        <dbReference type="Proteomes" id="UP000054350"/>
    </source>
</evidence>
<dbReference type="InterPro" id="IPR027417">
    <property type="entry name" value="P-loop_NTPase"/>
</dbReference>
<keyword evidence="2" id="KW-0411">Iron-sulfur</keyword>
<keyword evidence="7" id="KW-0238">DNA-binding</keyword>
<dbReference type="InterPro" id="IPR010614">
    <property type="entry name" value="RAD3-like_helicase_DEAD"/>
</dbReference>
<evidence type="ECO:0000256" key="2">
    <source>
        <dbReference type="ARBA" id="ARBA00022485"/>
    </source>
</evidence>
<name>A0A0L0SYX0_ALLM3</name>
<keyword evidence="5" id="KW-0378">Hydrolase</keyword>
<dbReference type="PROSITE" id="PS00690">
    <property type="entry name" value="DEAH_ATP_HELICASE"/>
    <property type="match status" value="1"/>
</dbReference>
<protein>
    <recommendedName>
        <fullName evidence="9">DNA 5'-3' helicase</fullName>
        <ecNumber evidence="9">5.6.2.3</ecNumber>
    </recommendedName>
</protein>
<keyword evidence="2" id="KW-0479">Metal-binding</keyword>
<evidence type="ECO:0000256" key="7">
    <source>
        <dbReference type="ARBA" id="ARBA00023125"/>
    </source>
</evidence>
<keyword evidence="2" id="KW-0004">4Fe-4S</keyword>
<dbReference type="GO" id="GO:0003684">
    <property type="term" value="F:damaged DNA binding"/>
    <property type="evidence" value="ECO:0007669"/>
    <property type="project" value="TreeGrafter"/>
</dbReference>
<dbReference type="GO" id="GO:0005524">
    <property type="term" value="F:ATP binding"/>
    <property type="evidence" value="ECO:0007669"/>
    <property type="project" value="UniProtKB-KW"/>
</dbReference>
<keyword evidence="6" id="KW-0067">ATP-binding</keyword>
<dbReference type="Pfam" id="PF06733">
    <property type="entry name" value="DEAD_2"/>
    <property type="match status" value="1"/>
</dbReference>
<gene>
    <name evidence="12" type="ORF">AMAG_19689</name>
</gene>
<evidence type="ECO:0000259" key="11">
    <source>
        <dbReference type="PROSITE" id="PS51193"/>
    </source>
</evidence>
<dbReference type="Gene3D" id="1.10.275.40">
    <property type="match status" value="1"/>
</dbReference>
<dbReference type="GO" id="GO:0045951">
    <property type="term" value="P:positive regulation of mitotic recombination"/>
    <property type="evidence" value="ECO:0007669"/>
    <property type="project" value="TreeGrafter"/>
</dbReference>
<dbReference type="PANTHER" id="PTHR11472:SF1">
    <property type="entry name" value="GENERAL TRANSCRIPTION AND DNA REPAIR FACTOR IIH HELICASE SUBUNIT XPD"/>
    <property type="match status" value="1"/>
</dbReference>
<evidence type="ECO:0000256" key="6">
    <source>
        <dbReference type="ARBA" id="ARBA00022840"/>
    </source>
</evidence>
<sequence length="227" mass="25561">MITHANVVIYSYHYLLDPKVAELVSRELGKGSIVVFDEAHNIDNVCIESMSVDITRPILEASSRSIVSLTEHLDRLALTNSVTQTAGSNDAEKLRNEYERLVEGLRALADARETNEVLGNPALPDDVLQEAVPGNIRKAEHFIAFLRRFVEYLKTRLRTQQVVAATPAAFLMHLREMTFIEWKPLQFCAERLSSLVCTLEITNIDEFAALNKVAMFATLVATYPQER</sequence>
<evidence type="ECO:0000256" key="5">
    <source>
        <dbReference type="ARBA" id="ARBA00022801"/>
    </source>
</evidence>
<dbReference type="InterPro" id="IPR001945">
    <property type="entry name" value="RAD3/XPD"/>
</dbReference>
<reference evidence="12 13" key="1">
    <citation type="submission" date="2009-11" db="EMBL/GenBank/DDBJ databases">
        <title>Annotation of Allomyces macrogynus ATCC 38327.</title>
        <authorList>
            <consortium name="The Broad Institute Genome Sequencing Platform"/>
            <person name="Russ C."/>
            <person name="Cuomo C."/>
            <person name="Burger G."/>
            <person name="Gray M.W."/>
            <person name="Holland P.W.H."/>
            <person name="King N."/>
            <person name="Lang F.B.F."/>
            <person name="Roger A.J."/>
            <person name="Ruiz-Trillo I."/>
            <person name="Young S.K."/>
            <person name="Zeng Q."/>
            <person name="Gargeya S."/>
            <person name="Fitzgerald M."/>
            <person name="Haas B."/>
            <person name="Abouelleil A."/>
            <person name="Alvarado L."/>
            <person name="Arachchi H.M."/>
            <person name="Berlin A."/>
            <person name="Chapman S.B."/>
            <person name="Gearin G."/>
            <person name="Goldberg J."/>
            <person name="Griggs A."/>
            <person name="Gujja S."/>
            <person name="Hansen M."/>
            <person name="Heiman D."/>
            <person name="Howarth C."/>
            <person name="Larimer J."/>
            <person name="Lui A."/>
            <person name="MacDonald P.J.P."/>
            <person name="McCowen C."/>
            <person name="Montmayeur A."/>
            <person name="Murphy C."/>
            <person name="Neiman D."/>
            <person name="Pearson M."/>
            <person name="Priest M."/>
            <person name="Roberts A."/>
            <person name="Saif S."/>
            <person name="Shea T."/>
            <person name="Sisk P."/>
            <person name="Stolte C."/>
            <person name="Sykes S."/>
            <person name="Wortman J."/>
            <person name="Nusbaum C."/>
            <person name="Birren B."/>
        </authorList>
    </citation>
    <scope>NUCLEOTIDE SEQUENCE [LARGE SCALE GENOMIC DNA]</scope>
    <source>
        <strain evidence="12 13">ATCC 38327</strain>
    </source>
</reference>
<keyword evidence="4" id="KW-0227">DNA damage</keyword>
<evidence type="ECO:0000256" key="4">
    <source>
        <dbReference type="ARBA" id="ARBA00022763"/>
    </source>
</evidence>
<dbReference type="GO" id="GO:0005634">
    <property type="term" value="C:nucleus"/>
    <property type="evidence" value="ECO:0007669"/>
    <property type="project" value="InterPro"/>
</dbReference>
<dbReference type="STRING" id="578462.A0A0L0SYX0"/>
<dbReference type="PROSITE" id="PS51193">
    <property type="entry name" value="HELICASE_ATP_BIND_2"/>
    <property type="match status" value="1"/>
</dbReference>
<proteinExistence type="predicted"/>
<dbReference type="FunFam" id="1.10.275.40:FF:000001">
    <property type="entry name" value="DNA repair helicase (Rad3)"/>
    <property type="match status" value="1"/>
</dbReference>
<dbReference type="InterPro" id="IPR010643">
    <property type="entry name" value="HBB"/>
</dbReference>
<dbReference type="AlphaFoldDB" id="A0A0L0SYX0"/>
<dbReference type="InterPro" id="IPR045028">
    <property type="entry name" value="DinG/Rad3-like"/>
</dbReference>
<evidence type="ECO:0000256" key="10">
    <source>
        <dbReference type="ARBA" id="ARBA00048954"/>
    </source>
</evidence>
<comment type="cofactor">
    <cofactor evidence="1">
        <name>[4Fe-4S] cluster</name>
        <dbReference type="ChEBI" id="CHEBI:49883"/>
    </cofactor>
</comment>
<dbReference type="EC" id="5.6.2.3" evidence="9"/>
<evidence type="ECO:0000256" key="8">
    <source>
        <dbReference type="ARBA" id="ARBA00023204"/>
    </source>
</evidence>
<keyword evidence="8" id="KW-0234">DNA repair</keyword>
<dbReference type="EMBL" id="GG745354">
    <property type="protein sequence ID" value="KNE67702.1"/>
    <property type="molecule type" value="Genomic_DNA"/>
</dbReference>
<evidence type="ECO:0000256" key="1">
    <source>
        <dbReference type="ARBA" id="ARBA00001966"/>
    </source>
</evidence>
<dbReference type="PRINTS" id="PR00852">
    <property type="entry name" value="XRODRMPGMNTD"/>
</dbReference>
<dbReference type="OrthoDB" id="272481at2759"/>
<dbReference type="PANTHER" id="PTHR11472">
    <property type="entry name" value="DNA REPAIR DEAD HELICASE RAD3/XP-D SUBFAMILY MEMBER"/>
    <property type="match status" value="1"/>
</dbReference>
<dbReference type="Gene3D" id="3.40.50.300">
    <property type="entry name" value="P-loop containing nucleotide triphosphate hydrolases"/>
    <property type="match status" value="1"/>
</dbReference>
<keyword evidence="2" id="KW-0408">Iron</keyword>
<dbReference type="GO" id="GO:0043139">
    <property type="term" value="F:5'-3' DNA helicase activity"/>
    <property type="evidence" value="ECO:0007669"/>
    <property type="project" value="UniProtKB-EC"/>
</dbReference>
<organism evidence="12 13">
    <name type="scientific">Allomyces macrogynus (strain ATCC 38327)</name>
    <name type="common">Allomyces javanicus var. macrogynus</name>
    <dbReference type="NCBI Taxonomy" id="578462"/>
    <lineage>
        <taxon>Eukaryota</taxon>
        <taxon>Fungi</taxon>
        <taxon>Fungi incertae sedis</taxon>
        <taxon>Blastocladiomycota</taxon>
        <taxon>Blastocladiomycetes</taxon>
        <taxon>Blastocladiales</taxon>
        <taxon>Blastocladiaceae</taxon>
        <taxon>Allomyces</taxon>
    </lineage>
</organism>
<dbReference type="GO" id="GO:0016818">
    <property type="term" value="F:hydrolase activity, acting on acid anhydrides, in phosphorus-containing anhydrides"/>
    <property type="evidence" value="ECO:0007669"/>
    <property type="project" value="InterPro"/>
</dbReference>
<dbReference type="Pfam" id="PF06777">
    <property type="entry name" value="HBB"/>
    <property type="match status" value="1"/>
</dbReference>
<feature type="domain" description="Helicase ATP-binding" evidence="11">
    <location>
        <begin position="1"/>
        <end position="93"/>
    </location>
</feature>
<dbReference type="VEuPathDB" id="FungiDB:AMAG_19689"/>
<evidence type="ECO:0000256" key="9">
    <source>
        <dbReference type="ARBA" id="ARBA00044969"/>
    </source>
</evidence>
<dbReference type="GO" id="GO:0006366">
    <property type="term" value="P:transcription by RNA polymerase II"/>
    <property type="evidence" value="ECO:0007669"/>
    <property type="project" value="TreeGrafter"/>
</dbReference>
<dbReference type="GO" id="GO:0051539">
    <property type="term" value="F:4 iron, 4 sulfur cluster binding"/>
    <property type="evidence" value="ECO:0007669"/>
    <property type="project" value="UniProtKB-KW"/>
</dbReference>
<comment type="catalytic activity">
    <reaction evidence="10">
        <text>ATP + H2O = ADP + phosphate + H(+)</text>
        <dbReference type="Rhea" id="RHEA:13065"/>
        <dbReference type="ChEBI" id="CHEBI:15377"/>
        <dbReference type="ChEBI" id="CHEBI:15378"/>
        <dbReference type="ChEBI" id="CHEBI:30616"/>
        <dbReference type="ChEBI" id="CHEBI:43474"/>
        <dbReference type="ChEBI" id="CHEBI:456216"/>
        <dbReference type="EC" id="5.6.2.3"/>
    </reaction>
</comment>
<dbReference type="InterPro" id="IPR002464">
    <property type="entry name" value="DNA/RNA_helicase_DEAH_CS"/>
</dbReference>
<reference evidence="13" key="2">
    <citation type="submission" date="2009-11" db="EMBL/GenBank/DDBJ databases">
        <title>The Genome Sequence of Allomyces macrogynus strain ATCC 38327.</title>
        <authorList>
            <consortium name="The Broad Institute Genome Sequencing Platform"/>
            <person name="Russ C."/>
            <person name="Cuomo C."/>
            <person name="Shea T."/>
            <person name="Young S.K."/>
            <person name="Zeng Q."/>
            <person name="Koehrsen M."/>
            <person name="Haas B."/>
            <person name="Borodovsky M."/>
            <person name="Guigo R."/>
            <person name="Alvarado L."/>
            <person name="Berlin A."/>
            <person name="Borenstein D."/>
            <person name="Chen Z."/>
            <person name="Engels R."/>
            <person name="Freedman E."/>
            <person name="Gellesch M."/>
            <person name="Goldberg J."/>
            <person name="Griggs A."/>
            <person name="Gujja S."/>
            <person name="Heiman D."/>
            <person name="Hepburn T."/>
            <person name="Howarth C."/>
            <person name="Jen D."/>
            <person name="Larson L."/>
            <person name="Lewis B."/>
            <person name="Mehta T."/>
            <person name="Park D."/>
            <person name="Pearson M."/>
            <person name="Roberts A."/>
            <person name="Saif S."/>
            <person name="Shenoy N."/>
            <person name="Sisk P."/>
            <person name="Stolte C."/>
            <person name="Sykes S."/>
            <person name="Walk T."/>
            <person name="White J."/>
            <person name="Yandava C."/>
            <person name="Burger G."/>
            <person name="Gray M.W."/>
            <person name="Holland P.W.H."/>
            <person name="King N."/>
            <person name="Lang F.B.F."/>
            <person name="Roger A.J."/>
            <person name="Ruiz-Trillo I."/>
            <person name="Lander E."/>
            <person name="Nusbaum C."/>
        </authorList>
    </citation>
    <scope>NUCLEOTIDE SEQUENCE [LARGE SCALE GENOMIC DNA]</scope>
    <source>
        <strain evidence="13">ATCC 38327</strain>
    </source>
</reference>
<evidence type="ECO:0000313" key="12">
    <source>
        <dbReference type="EMBL" id="KNE67702.1"/>
    </source>
</evidence>